<comment type="caution">
    <text evidence="1">The sequence shown here is derived from an EMBL/GenBank/DDBJ whole genome shotgun (WGS) entry which is preliminary data.</text>
</comment>
<gene>
    <name evidence="1" type="primary">RF55_24064</name>
    <name evidence="1" type="ORF">TNIN_79321</name>
</gene>
<name>A0A8X7C3G7_9ARAC</name>
<dbReference type="Proteomes" id="UP000886998">
    <property type="component" value="Unassembled WGS sequence"/>
</dbReference>
<dbReference type="PANTHER" id="PTHR47326">
    <property type="entry name" value="TRANSPOSABLE ELEMENT TC3 TRANSPOSASE-LIKE PROTEIN"/>
    <property type="match status" value="1"/>
</dbReference>
<evidence type="ECO:0000313" key="2">
    <source>
        <dbReference type="Proteomes" id="UP000886998"/>
    </source>
</evidence>
<dbReference type="PANTHER" id="PTHR47326:SF1">
    <property type="entry name" value="HTH PSQ-TYPE DOMAIN-CONTAINING PROTEIN"/>
    <property type="match status" value="1"/>
</dbReference>
<evidence type="ECO:0000313" key="1">
    <source>
        <dbReference type="EMBL" id="GFY54120.1"/>
    </source>
</evidence>
<dbReference type="OrthoDB" id="8187225at2759"/>
<reference evidence="1" key="1">
    <citation type="submission" date="2020-08" db="EMBL/GenBank/DDBJ databases">
        <title>Multicomponent nature underlies the extraordinary mechanical properties of spider dragline silk.</title>
        <authorList>
            <person name="Kono N."/>
            <person name="Nakamura H."/>
            <person name="Mori M."/>
            <person name="Yoshida Y."/>
            <person name="Ohtoshi R."/>
            <person name="Malay A.D."/>
            <person name="Moran D.A.P."/>
            <person name="Tomita M."/>
            <person name="Numata K."/>
            <person name="Arakawa K."/>
        </authorList>
    </citation>
    <scope>NUCLEOTIDE SEQUENCE</scope>
</reference>
<protein>
    <submittedName>
        <fullName evidence="1">Transposable element tc3 transposase</fullName>
    </submittedName>
</protein>
<dbReference type="EMBL" id="BMAV01009700">
    <property type="protein sequence ID" value="GFY54120.1"/>
    <property type="molecule type" value="Genomic_DNA"/>
</dbReference>
<dbReference type="AlphaFoldDB" id="A0A8X7C3G7"/>
<proteinExistence type="predicted"/>
<accession>A0A8X7C3G7</accession>
<keyword evidence="2" id="KW-1185">Reference proteome</keyword>
<organism evidence="1 2">
    <name type="scientific">Trichonephila inaurata madagascariensis</name>
    <dbReference type="NCBI Taxonomy" id="2747483"/>
    <lineage>
        <taxon>Eukaryota</taxon>
        <taxon>Metazoa</taxon>
        <taxon>Ecdysozoa</taxon>
        <taxon>Arthropoda</taxon>
        <taxon>Chelicerata</taxon>
        <taxon>Arachnida</taxon>
        <taxon>Araneae</taxon>
        <taxon>Araneomorphae</taxon>
        <taxon>Entelegynae</taxon>
        <taxon>Araneoidea</taxon>
        <taxon>Nephilidae</taxon>
        <taxon>Trichonephila</taxon>
        <taxon>Trichonephila inaurata</taxon>
    </lineage>
</organism>
<sequence>MEEQLDWLHTVLCTDEADFTLPNIVNTNNCRVWTTEMSHVFVELPLQQPKVTVRCGFTADFLIDPFFFRGSHTDGFQNSFCHWAAICITVFLNYKRGRHSKHSPLYKMERHFILLCLCNACYSQY</sequence>